<organism evidence="3 4">
    <name type="scientific">Xylaria hypoxylon</name>
    <dbReference type="NCBI Taxonomy" id="37992"/>
    <lineage>
        <taxon>Eukaryota</taxon>
        <taxon>Fungi</taxon>
        <taxon>Dikarya</taxon>
        <taxon>Ascomycota</taxon>
        <taxon>Pezizomycotina</taxon>
        <taxon>Sordariomycetes</taxon>
        <taxon>Xylariomycetidae</taxon>
        <taxon>Xylariales</taxon>
        <taxon>Xylariaceae</taxon>
        <taxon>Xylaria</taxon>
    </lineage>
</organism>
<evidence type="ECO:0000256" key="1">
    <source>
        <dbReference type="SAM" id="MobiDB-lite"/>
    </source>
</evidence>
<feature type="compositionally biased region" description="Polar residues" evidence="1">
    <location>
        <begin position="1"/>
        <end position="14"/>
    </location>
</feature>
<dbReference type="EMBL" id="SKBN01000390">
    <property type="protein sequence ID" value="TGJ78449.1"/>
    <property type="molecule type" value="Genomic_DNA"/>
</dbReference>
<evidence type="ECO:0008006" key="5">
    <source>
        <dbReference type="Google" id="ProtNLM"/>
    </source>
</evidence>
<dbReference type="Proteomes" id="UP000297716">
    <property type="component" value="Unassembled WGS sequence"/>
</dbReference>
<feature type="transmembrane region" description="Helical" evidence="2">
    <location>
        <begin position="39"/>
        <end position="58"/>
    </location>
</feature>
<dbReference type="AlphaFoldDB" id="A0A4Z0Y3A2"/>
<evidence type="ECO:0000313" key="3">
    <source>
        <dbReference type="EMBL" id="TGJ78449.1"/>
    </source>
</evidence>
<proteinExistence type="predicted"/>
<reference evidence="3 4" key="1">
    <citation type="submission" date="2019-03" db="EMBL/GenBank/DDBJ databases">
        <title>Draft genome sequence of Xylaria hypoxylon DSM 108379, a ubiquitous saprotrophic-parasitic fungi on hardwood.</title>
        <authorList>
            <person name="Buettner E."/>
            <person name="Leonhardt S."/>
            <person name="Gebauer A.M."/>
            <person name="Liers C."/>
            <person name="Hofrichter M."/>
            <person name="Kellner H."/>
        </authorList>
    </citation>
    <scope>NUCLEOTIDE SEQUENCE [LARGE SCALE GENOMIC DNA]</scope>
    <source>
        <strain evidence="3 4">DSM 108379</strain>
    </source>
</reference>
<protein>
    <recommendedName>
        <fullName evidence="5">Cytochrome c oxidase assembly factor 3</fullName>
    </recommendedName>
</protein>
<name>A0A4Z0Y3A2_9PEZI</name>
<dbReference type="OrthoDB" id="5428081at2759"/>
<evidence type="ECO:0000256" key="2">
    <source>
        <dbReference type="SAM" id="Phobius"/>
    </source>
</evidence>
<comment type="caution">
    <text evidence="3">The sequence shown here is derived from an EMBL/GenBank/DDBJ whole genome shotgun (WGS) entry which is preliminary data.</text>
</comment>
<keyword evidence="4" id="KW-1185">Reference proteome</keyword>
<sequence length="132" mass="15111">MSSRKPQPPSTTTYRPPRQVQRGATTPAPRRSWTTPKRMIWTGAFAAVTMVGTIYGAGLKTQQDYHILANSPSTKKEKKQILETPIEERISALEARRAQLMTQKRPFERKLEELRLRVQKQDESSQTTNSRS</sequence>
<evidence type="ECO:0000313" key="4">
    <source>
        <dbReference type="Proteomes" id="UP000297716"/>
    </source>
</evidence>
<accession>A0A4Z0Y3A2</accession>
<keyword evidence="2" id="KW-1133">Transmembrane helix</keyword>
<feature type="region of interest" description="Disordered" evidence="1">
    <location>
        <begin position="1"/>
        <end position="35"/>
    </location>
</feature>
<keyword evidence="2" id="KW-0472">Membrane</keyword>
<gene>
    <name evidence="3" type="ORF">E0Z10_g10312</name>
</gene>
<keyword evidence="2" id="KW-0812">Transmembrane</keyword>